<dbReference type="PANTHER" id="PTHR32204">
    <property type="entry name" value="ATPASE RAVA"/>
    <property type="match status" value="1"/>
</dbReference>
<keyword evidence="4" id="KW-1185">Reference proteome</keyword>
<dbReference type="SUPFAM" id="SSF52540">
    <property type="entry name" value="P-loop containing nucleoside triphosphate hydrolases"/>
    <property type="match status" value="1"/>
</dbReference>
<organism evidence="3 4">
    <name type="scientific">Rhodocytophaga rosea</name>
    <dbReference type="NCBI Taxonomy" id="2704465"/>
    <lineage>
        <taxon>Bacteria</taxon>
        <taxon>Pseudomonadati</taxon>
        <taxon>Bacteroidota</taxon>
        <taxon>Cytophagia</taxon>
        <taxon>Cytophagales</taxon>
        <taxon>Rhodocytophagaceae</taxon>
        <taxon>Rhodocytophaga</taxon>
    </lineage>
</organism>
<accession>A0A6C0GS96</accession>
<dbReference type="InterPro" id="IPR027417">
    <property type="entry name" value="P-loop_NTPase"/>
</dbReference>
<protein>
    <submittedName>
        <fullName evidence="3">AAA domain-containing protein</fullName>
    </submittedName>
</protein>
<dbReference type="Pfam" id="PF17868">
    <property type="entry name" value="AAA_lid_8"/>
    <property type="match status" value="1"/>
</dbReference>
<dbReference type="InterPro" id="IPR045427">
    <property type="entry name" value="MoxR"/>
</dbReference>
<feature type="domain" description="MoxR" evidence="2">
    <location>
        <begin position="6"/>
        <end position="189"/>
    </location>
</feature>
<dbReference type="Pfam" id="PF20030">
    <property type="entry name" value="bpMoxR"/>
    <property type="match status" value="1"/>
</dbReference>
<dbReference type="InterPro" id="IPR050513">
    <property type="entry name" value="RavA_ATPases"/>
</dbReference>
<reference evidence="3 4" key="1">
    <citation type="submission" date="2020-01" db="EMBL/GenBank/DDBJ databases">
        <authorList>
            <person name="Kim M.K."/>
        </authorList>
    </citation>
    <scope>NUCLEOTIDE SEQUENCE [LARGE SCALE GENOMIC DNA]</scope>
    <source>
        <strain evidence="3 4">172606-1</strain>
    </source>
</reference>
<dbReference type="InterPro" id="IPR041538">
    <property type="entry name" value="RavA-like_AAA_lid"/>
</dbReference>
<dbReference type="CDD" id="cd00009">
    <property type="entry name" value="AAA"/>
    <property type="match status" value="1"/>
</dbReference>
<gene>
    <name evidence="3" type="ORF">GXP67_32175</name>
</gene>
<evidence type="ECO:0000313" key="3">
    <source>
        <dbReference type="EMBL" id="QHT70975.1"/>
    </source>
</evidence>
<dbReference type="Gene3D" id="3.40.50.300">
    <property type="entry name" value="P-loop containing nucleotide triphosphate hydrolases"/>
    <property type="match status" value="1"/>
</dbReference>
<evidence type="ECO:0000259" key="1">
    <source>
        <dbReference type="Pfam" id="PF17868"/>
    </source>
</evidence>
<dbReference type="AlphaFoldDB" id="A0A6C0GS96"/>
<dbReference type="RefSeq" id="WP_162446918.1">
    <property type="nucleotide sequence ID" value="NZ_CP048222.1"/>
</dbReference>
<dbReference type="PANTHER" id="PTHR32204:SF0">
    <property type="entry name" value="ATPASE RAVA"/>
    <property type="match status" value="1"/>
</dbReference>
<dbReference type="EMBL" id="CP048222">
    <property type="protein sequence ID" value="QHT70975.1"/>
    <property type="molecule type" value="Genomic_DNA"/>
</dbReference>
<dbReference type="Proteomes" id="UP000480178">
    <property type="component" value="Chromosome"/>
</dbReference>
<feature type="domain" description="ATPase RavA-like AAA lid" evidence="1">
    <location>
        <begin position="223"/>
        <end position="298"/>
    </location>
</feature>
<sequence length="514" mass="60000">MTRKYKISEILQRLQQGVYEKEEATKLSLLAALAGESIFLLGPPGVAKSLIARKLKFAFRDGRSFEYLMNRFSTPDEIFGPVSIKKLKDEDKYERLTDKYLPGANVVFLDEIWKAGPAIQNALLTVLNEKIYRNGEQEIKVNIKAIISASNELPGHSEGLTALWDRFLVRYMITEIRSSTHFVDMIVDTADVYEDSVEESLKVGEEELIVWDIAINSIEVPAEVLNVIQVIKYRLDEYDKENPESAFQVYDRRWKKIIRLLRTSAFLNERKAIDLMDCFLIPHCLWNRPEQFELSREIVAEIIRKHGYSMAMNLTPLKAELRDFEEDVRKETQIPNIVLIDKPRPVDKEYYEILNMEQYFDGNRIKRGEFDRLGIDEENTVNLFDANGNLTNRVKARKSEENPNAIIINYNARLFTFLLLTDKAEKTEYIYKKPHPLVHQFWNEKANQLRQYMLEQKEFTRNSRPEALPHLRNNLFVDPALADIVETNLRESSDILDSLLIKVEKIKHLYESIK</sequence>
<dbReference type="KEGG" id="rhoz:GXP67_32175"/>
<name>A0A6C0GS96_9BACT</name>
<evidence type="ECO:0000259" key="2">
    <source>
        <dbReference type="Pfam" id="PF20030"/>
    </source>
</evidence>
<proteinExistence type="predicted"/>
<evidence type="ECO:0000313" key="4">
    <source>
        <dbReference type="Proteomes" id="UP000480178"/>
    </source>
</evidence>